<keyword evidence="3" id="KW-1185">Reference proteome</keyword>
<dbReference type="SUPFAM" id="SSF52540">
    <property type="entry name" value="P-loop containing nucleoside triphosphate hydrolases"/>
    <property type="match status" value="1"/>
</dbReference>
<feature type="domain" description="UvrD-like helicase C-terminal" evidence="1">
    <location>
        <begin position="574"/>
        <end position="621"/>
    </location>
</feature>
<protein>
    <submittedName>
        <fullName evidence="2">RNA helicase</fullName>
    </submittedName>
</protein>
<dbReference type="Gene3D" id="3.40.50.300">
    <property type="entry name" value="P-loop containing nucleotide triphosphate hydrolases"/>
    <property type="match status" value="2"/>
</dbReference>
<reference evidence="2 3" key="1">
    <citation type="submission" date="2015-01" db="EMBL/GenBank/DDBJ databases">
        <title>Genome sequence of Mycobacterium llatzerense and Mycobacterium immunogenum recovered from brain abscess.</title>
        <authorList>
            <person name="Greninger A.L."/>
            <person name="Langelier C."/>
            <person name="Cunningham G."/>
            <person name="Chiu C.Y."/>
            <person name="Miller S."/>
        </authorList>
    </citation>
    <scope>NUCLEOTIDE SEQUENCE [LARGE SCALE GENOMIC DNA]</scope>
    <source>
        <strain evidence="2 3">CLUC14</strain>
    </source>
</reference>
<accession>A0A0D1LNX4</accession>
<dbReference type="RefSeq" id="WP_043985129.1">
    <property type="nucleotide sequence ID" value="NZ_JXST01000007.1"/>
</dbReference>
<dbReference type="AlphaFoldDB" id="A0A0D1LNX4"/>
<dbReference type="Pfam" id="PF13538">
    <property type="entry name" value="UvrD_C_2"/>
    <property type="match status" value="1"/>
</dbReference>
<name>A0A0D1LNX4_9MYCO</name>
<sequence length="722" mass="80484">MALEVVYGESRDRVAANRLAALLRPVVSDGTIYLAYPVLTTADERVEVDGLLVSESHGLVAFLVADAMPSDSSDWSSLIEKQDRLYSALTGNLRRYDNLRSGRNLAVDPVTVTIFPTSVDPPPEADAGIYTDFARVGGIVHSLNGVSEDIKRNLDAALQRVSTIKPAKKRANVVNPGSRGAKLKEIEKGIANLDQWQKSAAIESPDCPQRIRGLAGSGKTVVLSLKAAYWHTQHPEWNIALTFASRALYQQIEDLVTRFTFEHSNDQPDRTKLQILHSWGSRWHAGLYSTIAAALGQPARDFAFARGQYGMDDAFTGICRELLDIAQAQPSITPIFDAVLIDEAQDLPPEFFQLVYLFTKAPKRIVWGFDELQKLSESAMPTTDELFGVDTDGQSRVSLENPADGPRRDIVLPVCYRNTPWALVTAHALGMGIYRDPDGLIQHPDDPKLWGDIGYQPTRGRLEFGDLVTLERRPDASPRYFSELLTPDDAVVIRTFDSQSQQDRWVAEQIRINLTDDELEPDDILIVLPDTYRARSRGARIMAELQRLNIASHLVGVTTSQDAVFSPESVAIAHIYRAKGNEAPMVYVLDAQYANSQWNLVSRRNTLFTAITRSRAWVRIVGSGVDARPVIEEALKVQKNDYQLKFDIPTVAQLAELRHIHRERPEENEEAARKATEGLGVFLEAFGKGVLDYRDLPPAMRTQLAQSLTRQQEVEEEAFGDD</sequence>
<keyword evidence="2" id="KW-0378">Hydrolase</keyword>
<keyword evidence="2" id="KW-0067">ATP-binding</keyword>
<dbReference type="PATRIC" id="fig|280871.6.peg.1464"/>
<dbReference type="GO" id="GO:0004386">
    <property type="term" value="F:helicase activity"/>
    <property type="evidence" value="ECO:0007669"/>
    <property type="project" value="UniProtKB-KW"/>
</dbReference>
<dbReference type="InterPro" id="IPR027785">
    <property type="entry name" value="UvrD-like_helicase_C"/>
</dbReference>
<evidence type="ECO:0000313" key="3">
    <source>
        <dbReference type="Proteomes" id="UP000032221"/>
    </source>
</evidence>
<dbReference type="EMBL" id="JXST01000007">
    <property type="protein sequence ID" value="KIU17726.1"/>
    <property type="molecule type" value="Genomic_DNA"/>
</dbReference>
<gene>
    <name evidence="2" type="ORF">TL10_07085</name>
</gene>
<comment type="caution">
    <text evidence="2">The sequence shown here is derived from an EMBL/GenBank/DDBJ whole genome shotgun (WGS) entry which is preliminary data.</text>
</comment>
<organism evidence="2 3">
    <name type="scientific">Mycolicibacterium llatzerense</name>
    <dbReference type="NCBI Taxonomy" id="280871"/>
    <lineage>
        <taxon>Bacteria</taxon>
        <taxon>Bacillati</taxon>
        <taxon>Actinomycetota</taxon>
        <taxon>Actinomycetes</taxon>
        <taxon>Mycobacteriales</taxon>
        <taxon>Mycobacteriaceae</taxon>
        <taxon>Mycolicibacterium</taxon>
    </lineage>
</organism>
<evidence type="ECO:0000313" key="2">
    <source>
        <dbReference type="EMBL" id="KIU17726.1"/>
    </source>
</evidence>
<keyword evidence="2" id="KW-0347">Helicase</keyword>
<keyword evidence="2" id="KW-0547">Nucleotide-binding</keyword>
<dbReference type="OrthoDB" id="9787585at2"/>
<proteinExistence type="predicted"/>
<evidence type="ECO:0000259" key="1">
    <source>
        <dbReference type="Pfam" id="PF13538"/>
    </source>
</evidence>
<dbReference type="STRING" id="280871.TL10_07085"/>
<dbReference type="Proteomes" id="UP000032221">
    <property type="component" value="Unassembled WGS sequence"/>
</dbReference>
<dbReference type="InterPro" id="IPR027417">
    <property type="entry name" value="P-loop_NTPase"/>
</dbReference>